<evidence type="ECO:0000256" key="4">
    <source>
        <dbReference type="ARBA" id="ARBA00023242"/>
    </source>
</evidence>
<dbReference type="PANTHER" id="PTHR45973">
    <property type="entry name" value="PROTEIN PHOSPHATASE 1 REGULATORY SUBUNIT SDS22-RELATED"/>
    <property type="match status" value="1"/>
</dbReference>
<keyword evidence="3" id="KW-0677">Repeat</keyword>
<dbReference type="SMART" id="SM00369">
    <property type="entry name" value="LRR_TYP"/>
    <property type="match status" value="5"/>
</dbReference>
<dbReference type="PROSITE" id="PS51450">
    <property type="entry name" value="LRR"/>
    <property type="match status" value="6"/>
</dbReference>
<accession>A0A1B9H1T4</accession>
<dbReference type="Gene3D" id="3.80.10.10">
    <property type="entry name" value="Ribonuclease Inhibitor"/>
    <property type="match status" value="2"/>
</dbReference>
<dbReference type="STRING" id="1296120.A0A1B9H1T4"/>
<gene>
    <name evidence="7" type="ORF">I316_01143</name>
</gene>
<evidence type="ECO:0000256" key="3">
    <source>
        <dbReference type="ARBA" id="ARBA00022737"/>
    </source>
</evidence>
<dbReference type="Pfam" id="PF12799">
    <property type="entry name" value="LRR_4"/>
    <property type="match status" value="2"/>
</dbReference>
<dbReference type="Proteomes" id="UP000092666">
    <property type="component" value="Unassembled WGS sequence"/>
</dbReference>
<evidence type="ECO:0000313" key="7">
    <source>
        <dbReference type="EMBL" id="OCF37236.1"/>
    </source>
</evidence>
<dbReference type="InterPro" id="IPR050576">
    <property type="entry name" value="Cilia_flagella_integrity"/>
</dbReference>
<feature type="region of interest" description="Disordered" evidence="6">
    <location>
        <begin position="1"/>
        <end position="89"/>
    </location>
</feature>
<sequence length="390" mass="43759">MSESQSTSVPPNDTATVPNGDRSEEPQPRAQSEPDAQNQVQAKPRARLGPTEIVHLPASDSEPEDNDDEHDVKHESSAGGEDADPDFLKDYPEETEDLALQHLRLKSQTLPLLNIPRFGTYLKRLCLRQNEISSPLPAEAFEGLNELEELDLYDNRLGGRVEDDELKGCPNLTSLDLSFNNIRHPPILPSQKRLNVLYLVQNKIASIAPGDLDWCADTITSLELGGNRIRVIENLDKLIKLEELWLGKNKIRTLENLGTFTSLKILSIQSNRITKLEGLETLVNLEELYLSHNGLTKIEGLEKNTKLRTLDIGNNMIEEIEGVSHLTDLEEFWASNNKIQNLRALDTQLRPLANLETVYLEGNPCQLNDMAGYRRKVILALPQVKQVDAT</sequence>
<keyword evidence="8" id="KW-1185">Reference proteome</keyword>
<dbReference type="PANTHER" id="PTHR45973:SF23">
    <property type="entry name" value="PROTEIN PHOSPHATASE 1 REGULATORY SUBUNIT 7"/>
    <property type="match status" value="1"/>
</dbReference>
<proteinExistence type="inferred from homology"/>
<dbReference type="SMART" id="SM00365">
    <property type="entry name" value="LRR_SD22"/>
    <property type="match status" value="8"/>
</dbReference>
<dbReference type="OrthoDB" id="266138at2759"/>
<organism evidence="7 8">
    <name type="scientific">Kwoniella heveanensis BCC8398</name>
    <dbReference type="NCBI Taxonomy" id="1296120"/>
    <lineage>
        <taxon>Eukaryota</taxon>
        <taxon>Fungi</taxon>
        <taxon>Dikarya</taxon>
        <taxon>Basidiomycota</taxon>
        <taxon>Agaricomycotina</taxon>
        <taxon>Tremellomycetes</taxon>
        <taxon>Tremellales</taxon>
        <taxon>Cryptococcaceae</taxon>
        <taxon>Kwoniella</taxon>
    </lineage>
</organism>
<evidence type="ECO:0000256" key="1">
    <source>
        <dbReference type="ARBA" id="ARBA00004123"/>
    </source>
</evidence>
<reference evidence="7 8" key="1">
    <citation type="submission" date="2013-07" db="EMBL/GenBank/DDBJ databases">
        <title>The Genome Sequence of Cryptococcus heveanensis BCC8398.</title>
        <authorList>
            <consortium name="The Broad Institute Genome Sequencing Platform"/>
            <person name="Cuomo C."/>
            <person name="Litvintseva A."/>
            <person name="Chen Y."/>
            <person name="Heitman J."/>
            <person name="Sun S."/>
            <person name="Springer D."/>
            <person name="Dromer F."/>
            <person name="Young S.K."/>
            <person name="Zeng Q."/>
            <person name="Gargeya S."/>
            <person name="Fitzgerald M."/>
            <person name="Abouelleil A."/>
            <person name="Alvarado L."/>
            <person name="Berlin A.M."/>
            <person name="Chapman S.B."/>
            <person name="Dewar J."/>
            <person name="Goldberg J."/>
            <person name="Griggs A."/>
            <person name="Gujja S."/>
            <person name="Hansen M."/>
            <person name="Howarth C."/>
            <person name="Imamovic A."/>
            <person name="Larimer J."/>
            <person name="McCowan C."/>
            <person name="Murphy C."/>
            <person name="Pearson M."/>
            <person name="Priest M."/>
            <person name="Roberts A."/>
            <person name="Saif S."/>
            <person name="Shea T."/>
            <person name="Sykes S."/>
            <person name="Wortman J."/>
            <person name="Nusbaum C."/>
            <person name="Birren B."/>
        </authorList>
    </citation>
    <scope>NUCLEOTIDE SEQUENCE [LARGE SCALE GENOMIC DNA]</scope>
    <source>
        <strain evidence="7 8">BCC8398</strain>
    </source>
</reference>
<dbReference type="FunFam" id="3.80.10.10:FF:000055">
    <property type="entry name" value="Protein phosphatase 1 regulatory subunit 7"/>
    <property type="match status" value="1"/>
</dbReference>
<keyword evidence="2" id="KW-0433">Leucine-rich repeat</keyword>
<keyword evidence="4" id="KW-0539">Nucleus</keyword>
<evidence type="ECO:0000313" key="8">
    <source>
        <dbReference type="Proteomes" id="UP000092666"/>
    </source>
</evidence>
<comment type="subcellular location">
    <subcellularLocation>
        <location evidence="1">Nucleus</location>
    </subcellularLocation>
</comment>
<dbReference type="Pfam" id="PF13855">
    <property type="entry name" value="LRR_8"/>
    <property type="match status" value="1"/>
</dbReference>
<feature type="compositionally biased region" description="Polar residues" evidence="6">
    <location>
        <begin position="1"/>
        <end position="17"/>
    </location>
</feature>
<evidence type="ECO:0000256" key="5">
    <source>
        <dbReference type="ARBA" id="ARBA00023460"/>
    </source>
</evidence>
<dbReference type="GO" id="GO:0005634">
    <property type="term" value="C:nucleus"/>
    <property type="evidence" value="ECO:0007669"/>
    <property type="project" value="UniProtKB-SubCell"/>
</dbReference>
<evidence type="ECO:0000256" key="2">
    <source>
        <dbReference type="ARBA" id="ARBA00022614"/>
    </source>
</evidence>
<dbReference type="InterPro" id="IPR025875">
    <property type="entry name" value="Leu-rich_rpt_4"/>
</dbReference>
<comment type="similarity">
    <text evidence="5">Belongs to the SDS22 family.</text>
</comment>
<reference evidence="8" key="2">
    <citation type="submission" date="2013-12" db="EMBL/GenBank/DDBJ databases">
        <title>Evolution of pathogenesis and genome organization in the Tremellales.</title>
        <authorList>
            <person name="Cuomo C."/>
            <person name="Litvintseva A."/>
            <person name="Heitman J."/>
            <person name="Chen Y."/>
            <person name="Sun S."/>
            <person name="Springer D."/>
            <person name="Dromer F."/>
            <person name="Young S."/>
            <person name="Zeng Q."/>
            <person name="Chapman S."/>
            <person name="Gujja S."/>
            <person name="Saif S."/>
            <person name="Birren B."/>
        </authorList>
    </citation>
    <scope>NUCLEOTIDE SEQUENCE [LARGE SCALE GENOMIC DNA]</scope>
    <source>
        <strain evidence="8">BCC8398</strain>
    </source>
</reference>
<name>A0A1B9H1T4_9TREE</name>
<dbReference type="AlphaFoldDB" id="A0A1B9H1T4"/>
<evidence type="ECO:0000256" key="6">
    <source>
        <dbReference type="SAM" id="MobiDB-lite"/>
    </source>
</evidence>
<dbReference type="InterPro" id="IPR001611">
    <property type="entry name" value="Leu-rich_rpt"/>
</dbReference>
<dbReference type="EMBL" id="KI669493">
    <property type="protein sequence ID" value="OCF37236.1"/>
    <property type="molecule type" value="Genomic_DNA"/>
</dbReference>
<dbReference type="SUPFAM" id="SSF52058">
    <property type="entry name" value="L domain-like"/>
    <property type="match status" value="1"/>
</dbReference>
<protein>
    <submittedName>
        <fullName evidence="7">Enzyme regulator</fullName>
    </submittedName>
</protein>
<dbReference type="InterPro" id="IPR032675">
    <property type="entry name" value="LRR_dom_sf"/>
</dbReference>
<dbReference type="InterPro" id="IPR003591">
    <property type="entry name" value="Leu-rich_rpt_typical-subtyp"/>
</dbReference>